<comment type="caution">
    <text evidence="1">The sequence shown here is derived from an EMBL/GenBank/DDBJ whole genome shotgun (WGS) entry which is preliminary data.</text>
</comment>
<evidence type="ECO:0000313" key="2">
    <source>
        <dbReference type="Proteomes" id="UP000235145"/>
    </source>
</evidence>
<sequence length="208" mass="23141">MAVTRRVGRTTRRVESRFPDFFLLSGVEWDHWGDTGAAAVSFQSHTLSSQFTSSGLRSDAVSSGLRSDAVSSGLWSDAGDKVPVSSGLRSDAASSRLRSDAVGKAQYVLYLCICPFRVAGGWKYNERTFQIKFCNEIHLCVKNYHSGSLVTSNWLAKHYLKDVIMKPKMTLLEMQADVLQRFLVSVSVREFQRVSLPKTGTAEMFWGG</sequence>
<accession>A0A9R1UPA2</accession>
<gene>
    <name evidence="1" type="ORF">LSAT_V11C800404490</name>
</gene>
<protein>
    <submittedName>
        <fullName evidence="1">Uncharacterized protein</fullName>
    </submittedName>
</protein>
<dbReference type="EMBL" id="NBSK02000008">
    <property type="protein sequence ID" value="KAJ0190647.1"/>
    <property type="molecule type" value="Genomic_DNA"/>
</dbReference>
<dbReference type="PANTHER" id="PTHR31973:SF187">
    <property type="entry name" value="MUTATOR TRANSPOSASE MUDRA PROTEIN"/>
    <property type="match status" value="1"/>
</dbReference>
<dbReference type="PANTHER" id="PTHR31973">
    <property type="entry name" value="POLYPROTEIN, PUTATIVE-RELATED"/>
    <property type="match status" value="1"/>
</dbReference>
<proteinExistence type="predicted"/>
<evidence type="ECO:0000313" key="1">
    <source>
        <dbReference type="EMBL" id="KAJ0190647.1"/>
    </source>
</evidence>
<organism evidence="1 2">
    <name type="scientific">Lactuca sativa</name>
    <name type="common">Garden lettuce</name>
    <dbReference type="NCBI Taxonomy" id="4236"/>
    <lineage>
        <taxon>Eukaryota</taxon>
        <taxon>Viridiplantae</taxon>
        <taxon>Streptophyta</taxon>
        <taxon>Embryophyta</taxon>
        <taxon>Tracheophyta</taxon>
        <taxon>Spermatophyta</taxon>
        <taxon>Magnoliopsida</taxon>
        <taxon>eudicotyledons</taxon>
        <taxon>Gunneridae</taxon>
        <taxon>Pentapetalae</taxon>
        <taxon>asterids</taxon>
        <taxon>campanulids</taxon>
        <taxon>Asterales</taxon>
        <taxon>Asteraceae</taxon>
        <taxon>Cichorioideae</taxon>
        <taxon>Cichorieae</taxon>
        <taxon>Lactucinae</taxon>
        <taxon>Lactuca</taxon>
    </lineage>
</organism>
<dbReference type="Proteomes" id="UP000235145">
    <property type="component" value="Unassembled WGS sequence"/>
</dbReference>
<dbReference type="AlphaFoldDB" id="A0A9R1UPA2"/>
<name>A0A9R1UPA2_LACSA</name>
<keyword evidence="2" id="KW-1185">Reference proteome</keyword>
<reference evidence="1 2" key="1">
    <citation type="journal article" date="2017" name="Nat. Commun.">
        <title>Genome assembly with in vitro proximity ligation data and whole-genome triplication in lettuce.</title>
        <authorList>
            <person name="Reyes-Chin-Wo S."/>
            <person name="Wang Z."/>
            <person name="Yang X."/>
            <person name="Kozik A."/>
            <person name="Arikit S."/>
            <person name="Song C."/>
            <person name="Xia L."/>
            <person name="Froenicke L."/>
            <person name="Lavelle D.O."/>
            <person name="Truco M.J."/>
            <person name="Xia R."/>
            <person name="Zhu S."/>
            <person name="Xu C."/>
            <person name="Xu H."/>
            <person name="Xu X."/>
            <person name="Cox K."/>
            <person name="Korf I."/>
            <person name="Meyers B.C."/>
            <person name="Michelmore R.W."/>
        </authorList>
    </citation>
    <scope>NUCLEOTIDE SEQUENCE [LARGE SCALE GENOMIC DNA]</scope>
    <source>
        <strain evidence="2">cv. Salinas</strain>
        <tissue evidence="1">Seedlings</tissue>
    </source>
</reference>